<dbReference type="GO" id="GO:0009003">
    <property type="term" value="F:signal peptidase activity"/>
    <property type="evidence" value="ECO:0007669"/>
    <property type="project" value="UniProtKB-EC"/>
</dbReference>
<feature type="domain" description="Peptidase S24/S26A/S26B/S26C" evidence="8">
    <location>
        <begin position="26"/>
        <end position="98"/>
    </location>
</feature>
<keyword evidence="4 7" id="KW-1133">Transmembrane helix</keyword>
<dbReference type="Gene3D" id="2.10.109.10">
    <property type="entry name" value="Umud Fragment, subunit A"/>
    <property type="match status" value="1"/>
</dbReference>
<evidence type="ECO:0000256" key="6">
    <source>
        <dbReference type="NCBIfam" id="TIGR02228"/>
    </source>
</evidence>
<organism evidence="9 10">
    <name type="scientific">Candidatus Buchananbacteria bacterium RIFCSPLOWO2_01_FULL_39_33</name>
    <dbReference type="NCBI Taxonomy" id="1797543"/>
    <lineage>
        <taxon>Bacteria</taxon>
        <taxon>Candidatus Buchananiibacteriota</taxon>
    </lineage>
</organism>
<proteinExistence type="predicted"/>
<dbReference type="NCBIfam" id="TIGR02228">
    <property type="entry name" value="sigpep_I_arch"/>
    <property type="match status" value="1"/>
</dbReference>
<evidence type="ECO:0000259" key="8">
    <source>
        <dbReference type="Pfam" id="PF00717"/>
    </source>
</evidence>
<evidence type="ECO:0000256" key="4">
    <source>
        <dbReference type="ARBA" id="ARBA00022989"/>
    </source>
</evidence>
<dbReference type="EC" id="3.4.21.89" evidence="6"/>
<dbReference type="PANTHER" id="PTHR10806:SF6">
    <property type="entry name" value="SIGNAL PEPTIDASE COMPLEX CATALYTIC SUBUNIT SEC11"/>
    <property type="match status" value="1"/>
</dbReference>
<dbReference type="GO" id="GO:0016020">
    <property type="term" value="C:membrane"/>
    <property type="evidence" value="ECO:0007669"/>
    <property type="project" value="UniProtKB-UniRule"/>
</dbReference>
<dbReference type="InterPro" id="IPR036286">
    <property type="entry name" value="LexA/Signal_pep-like_sf"/>
</dbReference>
<gene>
    <name evidence="9" type="ORF">A3A02_02025</name>
</gene>
<dbReference type="EMBL" id="MHIM01000034">
    <property type="protein sequence ID" value="OGY51565.1"/>
    <property type="molecule type" value="Genomic_DNA"/>
</dbReference>
<dbReference type="InterPro" id="IPR019533">
    <property type="entry name" value="Peptidase_S26"/>
</dbReference>
<dbReference type="PRINTS" id="PR00728">
    <property type="entry name" value="SIGNALPTASE"/>
</dbReference>
<reference evidence="9 10" key="1">
    <citation type="journal article" date="2016" name="Nat. Commun.">
        <title>Thousands of microbial genomes shed light on interconnected biogeochemical processes in an aquifer system.</title>
        <authorList>
            <person name="Anantharaman K."/>
            <person name="Brown C.T."/>
            <person name="Hug L.A."/>
            <person name="Sharon I."/>
            <person name="Castelle C.J."/>
            <person name="Probst A.J."/>
            <person name="Thomas B.C."/>
            <person name="Singh A."/>
            <person name="Wilkins M.J."/>
            <person name="Karaoz U."/>
            <person name="Brodie E.L."/>
            <person name="Williams K.H."/>
            <person name="Hubbard S.S."/>
            <person name="Banfield J.F."/>
        </authorList>
    </citation>
    <scope>NUCLEOTIDE SEQUENCE [LARGE SCALE GENOMIC DNA]</scope>
</reference>
<evidence type="ECO:0000256" key="1">
    <source>
        <dbReference type="ARBA" id="ARBA00004308"/>
    </source>
</evidence>
<evidence type="ECO:0000313" key="9">
    <source>
        <dbReference type="EMBL" id="OGY51565.1"/>
    </source>
</evidence>
<evidence type="ECO:0000313" key="10">
    <source>
        <dbReference type="Proteomes" id="UP000177376"/>
    </source>
</evidence>
<evidence type="ECO:0000256" key="7">
    <source>
        <dbReference type="SAM" id="Phobius"/>
    </source>
</evidence>
<accession>A0A1G1YGT6</accession>
<sequence>MPKVFKIFYYFVLILISVIALALIISILPIPGNIKILSVLSGSMEPTIKTGSVVLVKPAVNYRIGDIVTFRPDRKIQTPTTHRIYDIRLQTGQPIYLTKGDANNTPDTKEIAQQDILGQVLFSIPWAGYLIDFAKKPIGFMLVIVIPAAVIIYDEIRKIYAEVKKKQEKTN</sequence>
<keyword evidence="2" id="KW-0378">Hydrolase</keyword>
<dbReference type="Proteomes" id="UP000177376">
    <property type="component" value="Unassembled WGS sequence"/>
</dbReference>
<keyword evidence="5 7" id="KW-0472">Membrane</keyword>
<protein>
    <recommendedName>
        <fullName evidence="6">Signal peptidase I</fullName>
        <ecNumber evidence="6">3.4.21.89</ecNumber>
    </recommendedName>
</protein>
<dbReference type="GO" id="GO:0012505">
    <property type="term" value="C:endomembrane system"/>
    <property type="evidence" value="ECO:0007669"/>
    <property type="project" value="UniProtKB-SubCell"/>
</dbReference>
<dbReference type="SUPFAM" id="SSF51306">
    <property type="entry name" value="LexA/Signal peptidase"/>
    <property type="match status" value="1"/>
</dbReference>
<dbReference type="CDD" id="cd06530">
    <property type="entry name" value="S26_SPase_I"/>
    <property type="match status" value="1"/>
</dbReference>
<comment type="subcellular location">
    <subcellularLocation>
        <location evidence="1">Endomembrane system</location>
    </subcellularLocation>
</comment>
<keyword evidence="3 7" id="KW-0812">Transmembrane</keyword>
<dbReference type="PANTHER" id="PTHR10806">
    <property type="entry name" value="SIGNAL PEPTIDASE COMPLEX CATALYTIC SUBUNIT SEC11"/>
    <property type="match status" value="1"/>
</dbReference>
<evidence type="ECO:0000256" key="3">
    <source>
        <dbReference type="ARBA" id="ARBA00022692"/>
    </source>
</evidence>
<comment type="caution">
    <text evidence="9">The sequence shown here is derived from an EMBL/GenBank/DDBJ whole genome shotgun (WGS) entry which is preliminary data.</text>
</comment>
<dbReference type="GO" id="GO:0006465">
    <property type="term" value="P:signal peptide processing"/>
    <property type="evidence" value="ECO:0007669"/>
    <property type="project" value="UniProtKB-UniRule"/>
</dbReference>
<dbReference type="Pfam" id="PF00717">
    <property type="entry name" value="Peptidase_S24"/>
    <property type="match status" value="1"/>
</dbReference>
<feature type="transmembrane region" description="Helical" evidence="7">
    <location>
        <begin position="138"/>
        <end position="156"/>
    </location>
</feature>
<dbReference type="AlphaFoldDB" id="A0A1G1YGT6"/>
<evidence type="ECO:0000256" key="2">
    <source>
        <dbReference type="ARBA" id="ARBA00022670"/>
    </source>
</evidence>
<name>A0A1G1YGT6_9BACT</name>
<feature type="transmembrane region" description="Helical" evidence="7">
    <location>
        <begin position="7"/>
        <end position="30"/>
    </location>
</feature>
<dbReference type="GO" id="GO:0004252">
    <property type="term" value="F:serine-type endopeptidase activity"/>
    <property type="evidence" value="ECO:0007669"/>
    <property type="project" value="UniProtKB-UniRule"/>
</dbReference>
<keyword evidence="2" id="KW-0645">Protease</keyword>
<dbReference type="InterPro" id="IPR015927">
    <property type="entry name" value="Peptidase_S24_S26A/B/C"/>
</dbReference>
<evidence type="ECO:0000256" key="5">
    <source>
        <dbReference type="ARBA" id="ARBA00023136"/>
    </source>
</evidence>
<dbReference type="InterPro" id="IPR001733">
    <property type="entry name" value="Peptidase_S26B"/>
</dbReference>